<dbReference type="SUPFAM" id="SSF57184">
    <property type="entry name" value="Growth factor receptor domain"/>
    <property type="match status" value="1"/>
</dbReference>
<feature type="transmembrane region" description="Helical" evidence="1">
    <location>
        <begin position="742"/>
        <end position="762"/>
    </location>
</feature>
<feature type="signal peptide" evidence="2">
    <location>
        <begin position="1"/>
        <end position="17"/>
    </location>
</feature>
<name>A0A813K0T5_POLGL</name>
<dbReference type="Gene3D" id="2.10.50.10">
    <property type="entry name" value="Tumor Necrosis Factor Receptor, subunit A, domain 2"/>
    <property type="match status" value="2"/>
</dbReference>
<dbReference type="InterPro" id="IPR011641">
    <property type="entry name" value="Tyr-kin_ephrin_A/B_rcpt-like"/>
</dbReference>
<feature type="transmembrane region" description="Helical" evidence="1">
    <location>
        <begin position="907"/>
        <end position="927"/>
    </location>
</feature>
<evidence type="ECO:0000259" key="3">
    <source>
        <dbReference type="Pfam" id="PF07699"/>
    </source>
</evidence>
<dbReference type="Pfam" id="PF07699">
    <property type="entry name" value="Ephrin_rec_like"/>
    <property type="match status" value="1"/>
</dbReference>
<evidence type="ECO:0000256" key="1">
    <source>
        <dbReference type="SAM" id="Phobius"/>
    </source>
</evidence>
<accession>A0A813K0T5</accession>
<sequence length="981" mass="107635">MMLRCALLTLFVPRLRGDDVVLPHCSYQKCPFCFFPAKAVSNLTILGSDGLSYSVPLRVARADFSWDTGSMLGQILGILVKEILGFDVEYVSCTDTVMCHLAMLNCGGWSDSECTHGPDPAETVKGSKEVLPDIFVAPEMWPASLDYDSMGLDKQTWATRETITIGSTGFTAIDGVCIFAEAESAAWSQSEVVLTNFPAYTSDAALQFLVAPEHFILQGIVPETDGCPGNGVVFETSVQLSMDALAAEGFVCQDSWWLSPACAALNNNNTNNNNSNNNSSNRSSWRNSCIAVLDADWGLTFSELYIAMANSSILVAKVILGYDLFYQILNSGIKNTTFLSWSTDTAFSGQVRVAMRQDVRPERQLISKMAWEPIMSASPKLRILLAQFYARGNVMSSIIAAVIKAKVEGHGPDEIAAPGFYQKVGCDWLRGHAEVWQKWLPNPDTCLTGEAFDAARLVCSPCPEGTAFTRPRGVGTCVNCSAGHYGPSTGTTSCLECPAGFFQPRTGHSACLACPLSTYQDVPGQVDCKPCLGSFTTALRAANSKLDCSCPPGTFLEPLDAACHPCLEGMSCPGREAMPLQQAGYWIEVLDSSAQDFSVFRCRDEQECPAGSAGNCPDGRVGRACNSCKKHYHQHINGQCVECDGTFMVPLIVSAVGSALLAALFTILTKDFSRQHLTYLTVLMTGGQLVTALQTLSAFGQRRDLSYPDSVQLILQIIEVLSFNFVSLKVSCVVEVSPMIRLFMQLVTYPLFAILLLVGFLVSKNNARTVPWEALYNLNGATLFIMFISLSIACVRPLQCVSNPNGKMSMLADPGIVCWESGEHLILTTMSIIGVFVYPISILSMTCWVTWKYPSRVASGRGLRLNLKYHFLFGRFRSERYYFGSIYLLRNLVVALVPVVFADFVGLQLLVLTATVLMACMLQAVSVQPFRPRYQFLAYSPVHRLRRDAAVRRQRLDWPGSCGYNYFHDHWSGCCNIPCYL</sequence>
<protein>
    <recommendedName>
        <fullName evidence="3">Tyrosine-protein kinase ephrin type A/B receptor-like domain-containing protein</fullName>
    </recommendedName>
</protein>
<dbReference type="PANTHER" id="PTHR46967:SF3">
    <property type="match status" value="1"/>
</dbReference>
<keyword evidence="2" id="KW-0732">Signal</keyword>
<keyword evidence="1" id="KW-0472">Membrane</keyword>
<dbReference type="Proteomes" id="UP000626109">
    <property type="component" value="Unassembled WGS sequence"/>
</dbReference>
<proteinExistence type="predicted"/>
<dbReference type="SMART" id="SM01411">
    <property type="entry name" value="Ephrin_rec_like"/>
    <property type="match status" value="3"/>
</dbReference>
<feature type="transmembrane region" description="Helical" evidence="1">
    <location>
        <begin position="881"/>
        <end position="901"/>
    </location>
</feature>
<feature type="domain" description="Tyrosine-protein kinase ephrin type A/B receptor-like" evidence="3">
    <location>
        <begin position="504"/>
        <end position="548"/>
    </location>
</feature>
<feature type="transmembrane region" description="Helical" evidence="1">
    <location>
        <begin position="647"/>
        <end position="668"/>
    </location>
</feature>
<dbReference type="EMBL" id="CAJNNW010027546">
    <property type="protein sequence ID" value="CAE8691919.1"/>
    <property type="molecule type" value="Genomic_DNA"/>
</dbReference>
<feature type="chain" id="PRO_5032907781" description="Tyrosine-protein kinase ephrin type A/B receptor-like domain-containing protein" evidence="2">
    <location>
        <begin position="18"/>
        <end position="981"/>
    </location>
</feature>
<evidence type="ECO:0000313" key="4">
    <source>
        <dbReference type="EMBL" id="CAE8691919.1"/>
    </source>
</evidence>
<evidence type="ECO:0000256" key="2">
    <source>
        <dbReference type="SAM" id="SignalP"/>
    </source>
</evidence>
<dbReference type="InterPro" id="IPR009030">
    <property type="entry name" value="Growth_fac_rcpt_cys_sf"/>
</dbReference>
<evidence type="ECO:0000313" key="5">
    <source>
        <dbReference type="Proteomes" id="UP000626109"/>
    </source>
</evidence>
<dbReference type="PANTHER" id="PTHR46967">
    <property type="entry name" value="INSULIN-LIKE GROWTH FACTOR BINDING PROTEIN,N-TERMINAL"/>
    <property type="match status" value="1"/>
</dbReference>
<organism evidence="4 5">
    <name type="scientific">Polarella glacialis</name>
    <name type="common">Dinoflagellate</name>
    <dbReference type="NCBI Taxonomy" id="89957"/>
    <lineage>
        <taxon>Eukaryota</taxon>
        <taxon>Sar</taxon>
        <taxon>Alveolata</taxon>
        <taxon>Dinophyceae</taxon>
        <taxon>Suessiales</taxon>
        <taxon>Suessiaceae</taxon>
        <taxon>Polarella</taxon>
    </lineage>
</organism>
<dbReference type="AlphaFoldDB" id="A0A813K0T5"/>
<feature type="transmembrane region" description="Helical" evidence="1">
    <location>
        <begin position="825"/>
        <end position="851"/>
    </location>
</feature>
<comment type="caution">
    <text evidence="4">The sequence shown here is derived from an EMBL/GenBank/DDBJ whole genome shotgun (WGS) entry which is preliminary data.</text>
</comment>
<reference evidence="4" key="1">
    <citation type="submission" date="2021-02" db="EMBL/GenBank/DDBJ databases">
        <authorList>
            <person name="Dougan E. K."/>
            <person name="Rhodes N."/>
            <person name="Thang M."/>
            <person name="Chan C."/>
        </authorList>
    </citation>
    <scope>NUCLEOTIDE SEQUENCE</scope>
</reference>
<feature type="transmembrane region" description="Helical" evidence="1">
    <location>
        <begin position="774"/>
        <end position="798"/>
    </location>
</feature>
<feature type="transmembrane region" description="Helical" evidence="1">
    <location>
        <begin position="680"/>
        <end position="700"/>
    </location>
</feature>
<keyword evidence="1" id="KW-0812">Transmembrane</keyword>
<keyword evidence="1" id="KW-1133">Transmembrane helix</keyword>
<dbReference type="CDD" id="cd00185">
    <property type="entry name" value="TNFRSF"/>
    <property type="match status" value="1"/>
</dbReference>
<gene>
    <name evidence="4" type="ORF">PGLA2088_LOCUS27647</name>
</gene>